<dbReference type="EMBL" id="CP089277">
    <property type="protein sequence ID" value="USP78583.1"/>
    <property type="molecule type" value="Genomic_DNA"/>
</dbReference>
<evidence type="ECO:0000313" key="4">
    <source>
        <dbReference type="Proteomes" id="UP001056012"/>
    </source>
</evidence>
<reference evidence="3" key="1">
    <citation type="submission" date="2021-12" db="EMBL/GenBank/DDBJ databases">
        <title>Curvularia clavata genome.</title>
        <authorList>
            <person name="Cao Y."/>
        </authorList>
    </citation>
    <scope>NUCLEOTIDE SEQUENCE</scope>
    <source>
        <strain evidence="3">Yc1106</strain>
    </source>
</reference>
<dbReference type="VEuPathDB" id="FungiDB:yc1106_05857"/>
<evidence type="ECO:0000313" key="3">
    <source>
        <dbReference type="EMBL" id="USP78583.1"/>
    </source>
</evidence>
<keyword evidence="1" id="KW-0175">Coiled coil</keyword>
<name>A0A9Q8ZD70_CURCL</name>
<protein>
    <submittedName>
        <fullName evidence="3">Uncharacterized protein</fullName>
    </submittedName>
</protein>
<feature type="region of interest" description="Disordered" evidence="2">
    <location>
        <begin position="76"/>
        <end position="104"/>
    </location>
</feature>
<organism evidence="3 4">
    <name type="scientific">Curvularia clavata</name>
    <dbReference type="NCBI Taxonomy" id="95742"/>
    <lineage>
        <taxon>Eukaryota</taxon>
        <taxon>Fungi</taxon>
        <taxon>Dikarya</taxon>
        <taxon>Ascomycota</taxon>
        <taxon>Pezizomycotina</taxon>
        <taxon>Dothideomycetes</taxon>
        <taxon>Pleosporomycetidae</taxon>
        <taxon>Pleosporales</taxon>
        <taxon>Pleosporineae</taxon>
        <taxon>Pleosporaceae</taxon>
        <taxon>Curvularia</taxon>
    </lineage>
</organism>
<feature type="region of interest" description="Disordered" evidence="2">
    <location>
        <begin position="197"/>
        <end position="225"/>
    </location>
</feature>
<dbReference type="AlphaFoldDB" id="A0A9Q8ZD70"/>
<evidence type="ECO:0000256" key="1">
    <source>
        <dbReference type="SAM" id="Coils"/>
    </source>
</evidence>
<evidence type="ECO:0000256" key="2">
    <source>
        <dbReference type="SAM" id="MobiDB-lite"/>
    </source>
</evidence>
<feature type="compositionally biased region" description="Polar residues" evidence="2">
    <location>
        <begin position="91"/>
        <end position="104"/>
    </location>
</feature>
<keyword evidence="4" id="KW-1185">Reference proteome</keyword>
<feature type="coiled-coil region" evidence="1">
    <location>
        <begin position="47"/>
        <end position="74"/>
    </location>
</feature>
<dbReference type="Proteomes" id="UP001056012">
    <property type="component" value="Chromosome 4"/>
</dbReference>
<sequence length="355" mass="39506">MDLIDREHPTSDDKPPWSGMVFRQRVYSDAMLESLKRRYPQGANLRERKHMAAIEFLQQELREMQEKEAALATEVHSPASTPDAEFFDGKNLSSISPPCSPTTQRPLPAITNECYQGRIAPNATLLKQPPSMSSTMSGQEFVFSVVEGPIVQRRKRKKMTATEKIAYKQMRRVGACDSCKRQKAKCTHVGGATDKFRKSQAPTSISRRESRSVSGARTFHSDDTGERKYQITAAEPSQELLKDHGTSFQNSSTETPVTVTESSQCDQDMQMGAQSDSFGYVPVSASSASYSVSTNPVSGSQRNSVDTQFQDMDYSHQFNFTEADATSPSFLTQGIFPPGNMDPGNFSTDIWNQFQ</sequence>
<proteinExistence type="predicted"/>
<accession>A0A9Q8ZD70</accession>
<dbReference type="OrthoDB" id="3794485at2759"/>
<gene>
    <name evidence="3" type="ORF">yc1106_05857</name>
</gene>